<keyword evidence="11" id="KW-0472">Membrane</keyword>
<name>A0A4Y3QXZ8_STRCI</name>
<dbReference type="GO" id="GO:0016020">
    <property type="term" value="C:membrane"/>
    <property type="evidence" value="ECO:0007669"/>
    <property type="project" value="InterPro"/>
</dbReference>
<accession>A0A4Y3QXZ8</accession>
<organism evidence="14 15">
    <name type="scientific">Streptomyces cacaoi</name>
    <dbReference type="NCBI Taxonomy" id="1898"/>
    <lineage>
        <taxon>Bacteria</taxon>
        <taxon>Bacillati</taxon>
        <taxon>Actinomycetota</taxon>
        <taxon>Actinomycetes</taxon>
        <taxon>Kitasatosporales</taxon>
        <taxon>Streptomycetaceae</taxon>
        <taxon>Streptomyces</taxon>
    </lineage>
</organism>
<dbReference type="PANTHER" id="PTHR24421">
    <property type="entry name" value="NITRATE/NITRITE SENSOR PROTEIN NARX-RELATED"/>
    <property type="match status" value="1"/>
</dbReference>
<feature type="compositionally biased region" description="Gly residues" evidence="10">
    <location>
        <begin position="530"/>
        <end position="546"/>
    </location>
</feature>
<keyword evidence="3" id="KW-0597">Phosphoprotein</keyword>
<feature type="coiled-coil region" evidence="9">
    <location>
        <begin position="193"/>
        <end position="220"/>
    </location>
</feature>
<feature type="transmembrane region" description="Helical" evidence="11">
    <location>
        <begin position="63"/>
        <end position="83"/>
    </location>
</feature>
<dbReference type="AlphaFoldDB" id="A0A4Y3QXZ8"/>
<evidence type="ECO:0000256" key="1">
    <source>
        <dbReference type="ARBA" id="ARBA00000085"/>
    </source>
</evidence>
<reference evidence="14 15" key="1">
    <citation type="submission" date="2019-06" db="EMBL/GenBank/DDBJ databases">
        <title>Whole genome shotgun sequence of Streptomyces cacaoi subsp. cacaoi NBRC 12748.</title>
        <authorList>
            <person name="Hosoyama A."/>
            <person name="Uohara A."/>
            <person name="Ohji S."/>
            <person name="Ichikawa N."/>
        </authorList>
    </citation>
    <scope>NUCLEOTIDE SEQUENCE [LARGE SCALE GENOMIC DNA]</scope>
    <source>
        <strain evidence="14 15">NBRC 12748</strain>
    </source>
</reference>
<keyword evidence="7" id="KW-0067">ATP-binding</keyword>
<feature type="transmembrane region" description="Helical" evidence="11">
    <location>
        <begin position="36"/>
        <end position="57"/>
    </location>
</feature>
<feature type="domain" description="Histidine kinase/HSP90-like ATPase" evidence="12">
    <location>
        <begin position="371"/>
        <end position="462"/>
    </location>
</feature>
<evidence type="ECO:0000256" key="2">
    <source>
        <dbReference type="ARBA" id="ARBA00012438"/>
    </source>
</evidence>
<dbReference type="Proteomes" id="UP000319210">
    <property type="component" value="Unassembled WGS sequence"/>
</dbReference>
<evidence type="ECO:0000256" key="4">
    <source>
        <dbReference type="ARBA" id="ARBA00022679"/>
    </source>
</evidence>
<keyword evidence="9" id="KW-0175">Coiled coil</keyword>
<feature type="transmembrane region" description="Helical" evidence="11">
    <location>
        <begin position="117"/>
        <end position="134"/>
    </location>
</feature>
<evidence type="ECO:0000256" key="7">
    <source>
        <dbReference type="ARBA" id="ARBA00022840"/>
    </source>
</evidence>
<evidence type="ECO:0000256" key="8">
    <source>
        <dbReference type="ARBA" id="ARBA00023012"/>
    </source>
</evidence>
<comment type="caution">
    <text evidence="14">The sequence shown here is derived from an EMBL/GenBank/DDBJ whole genome shotgun (WGS) entry which is preliminary data.</text>
</comment>
<feature type="transmembrane region" description="Helical" evidence="11">
    <location>
        <begin position="90"/>
        <end position="111"/>
    </location>
</feature>
<evidence type="ECO:0000256" key="3">
    <source>
        <dbReference type="ARBA" id="ARBA00022553"/>
    </source>
</evidence>
<feature type="domain" description="Signal transduction histidine kinase subgroup 3 dimerisation and phosphoacceptor" evidence="13">
    <location>
        <begin position="213"/>
        <end position="278"/>
    </location>
</feature>
<feature type="compositionally biased region" description="Basic and acidic residues" evidence="10">
    <location>
        <begin position="313"/>
        <end position="324"/>
    </location>
</feature>
<sequence length="553" mass="55713">MGAAHQALRALGEAVVTETSSGEPLMAGAASRTLRWLPYAVAAAFTVVLIPVATQVLTSDYGLNGTVSGALGVAQSAPLLLAVTRPLPAWGIVFTADVIGALALLAAPGTLGRPWPWAPPVIVGYLVLCLALALRESRRTLTGVWLVTTLVSLVLGFVSPEHSEGTNVLLIVLSGVMLLLGAAVRERGEARRALAEQETISEAERARRTLLEERARIARELHDVVAHHMSVITVQADSAPYRIGQLPDEAREEFGSIAAAARESLAEMRRLLGVLRSEEARGERAPQPGLERLEQLVEATVRAGVPTELTVDVPDHGQGDRALDDVPPADGNGSGSGSGGSDSGDDGGGGASGAAAGASGGSGAAQTVTLSAYRIVQEALANVVRHAPGANTRVSVTGSEGELTVLVVNGPPPRPAGAPLESTGTGHGLVGMRERVRLVGGTLDTGPLPDGGFRVAARLPYPAPAGEDRPGTTVRADGHEGAGTADSGRGGDGGEGGDGGDGWSDSGDGGDGGGGRSDRGESRGRSVSGAGSGGDDSGDGSGGGGERASDGGR</sequence>
<dbReference type="CDD" id="cd16917">
    <property type="entry name" value="HATPase_UhpB-NarQ-NarX-like"/>
    <property type="match status" value="1"/>
</dbReference>
<evidence type="ECO:0000313" key="14">
    <source>
        <dbReference type="EMBL" id="GEB50284.1"/>
    </source>
</evidence>
<evidence type="ECO:0000313" key="15">
    <source>
        <dbReference type="Proteomes" id="UP000319210"/>
    </source>
</evidence>
<feature type="transmembrane region" description="Helical" evidence="11">
    <location>
        <begin position="165"/>
        <end position="184"/>
    </location>
</feature>
<dbReference type="GO" id="GO:0046983">
    <property type="term" value="F:protein dimerization activity"/>
    <property type="evidence" value="ECO:0007669"/>
    <property type="project" value="InterPro"/>
</dbReference>
<dbReference type="Pfam" id="PF02518">
    <property type="entry name" value="HATPase_c"/>
    <property type="match status" value="1"/>
</dbReference>
<dbReference type="EC" id="2.7.13.3" evidence="2"/>
<keyword evidence="4" id="KW-0808">Transferase</keyword>
<dbReference type="InterPro" id="IPR050482">
    <property type="entry name" value="Sensor_HK_TwoCompSys"/>
</dbReference>
<evidence type="ECO:0000259" key="13">
    <source>
        <dbReference type="Pfam" id="PF07730"/>
    </source>
</evidence>
<dbReference type="GO" id="GO:0000155">
    <property type="term" value="F:phosphorelay sensor kinase activity"/>
    <property type="evidence" value="ECO:0007669"/>
    <property type="project" value="InterPro"/>
</dbReference>
<keyword evidence="5" id="KW-0547">Nucleotide-binding</keyword>
<proteinExistence type="predicted"/>
<feature type="compositionally biased region" description="Gly residues" evidence="10">
    <location>
        <begin position="488"/>
        <end position="515"/>
    </location>
</feature>
<feature type="region of interest" description="Disordered" evidence="10">
    <location>
        <begin position="460"/>
        <end position="553"/>
    </location>
</feature>
<keyword evidence="11" id="KW-1133">Transmembrane helix</keyword>
<dbReference type="Gene3D" id="1.20.5.1930">
    <property type="match status" value="1"/>
</dbReference>
<dbReference type="PANTHER" id="PTHR24421:SF10">
    <property type="entry name" value="NITRATE_NITRITE SENSOR PROTEIN NARQ"/>
    <property type="match status" value="1"/>
</dbReference>
<evidence type="ECO:0000256" key="10">
    <source>
        <dbReference type="SAM" id="MobiDB-lite"/>
    </source>
</evidence>
<dbReference type="InterPro" id="IPR036890">
    <property type="entry name" value="HATPase_C_sf"/>
</dbReference>
<keyword evidence="6 14" id="KW-0418">Kinase</keyword>
<keyword evidence="8" id="KW-0902">Two-component regulatory system</keyword>
<evidence type="ECO:0000256" key="5">
    <source>
        <dbReference type="ARBA" id="ARBA00022741"/>
    </source>
</evidence>
<dbReference type="Pfam" id="PF07730">
    <property type="entry name" value="HisKA_3"/>
    <property type="match status" value="1"/>
</dbReference>
<evidence type="ECO:0000256" key="6">
    <source>
        <dbReference type="ARBA" id="ARBA00022777"/>
    </source>
</evidence>
<feature type="compositionally biased region" description="Basic and acidic residues" evidence="10">
    <location>
        <begin position="466"/>
        <end position="480"/>
    </location>
</feature>
<evidence type="ECO:0000256" key="11">
    <source>
        <dbReference type="SAM" id="Phobius"/>
    </source>
</evidence>
<evidence type="ECO:0000259" key="12">
    <source>
        <dbReference type="Pfam" id="PF02518"/>
    </source>
</evidence>
<dbReference type="SUPFAM" id="SSF55874">
    <property type="entry name" value="ATPase domain of HSP90 chaperone/DNA topoisomerase II/histidine kinase"/>
    <property type="match status" value="1"/>
</dbReference>
<keyword evidence="15" id="KW-1185">Reference proteome</keyword>
<evidence type="ECO:0000256" key="9">
    <source>
        <dbReference type="SAM" id="Coils"/>
    </source>
</evidence>
<dbReference type="Gene3D" id="3.30.565.10">
    <property type="entry name" value="Histidine kinase-like ATPase, C-terminal domain"/>
    <property type="match status" value="1"/>
</dbReference>
<gene>
    <name evidence="14" type="ORF">SCA03_28350</name>
</gene>
<feature type="transmembrane region" description="Helical" evidence="11">
    <location>
        <begin position="141"/>
        <end position="159"/>
    </location>
</feature>
<dbReference type="GO" id="GO:0005524">
    <property type="term" value="F:ATP binding"/>
    <property type="evidence" value="ECO:0007669"/>
    <property type="project" value="UniProtKB-KW"/>
</dbReference>
<feature type="region of interest" description="Disordered" evidence="10">
    <location>
        <begin position="307"/>
        <end position="363"/>
    </location>
</feature>
<feature type="compositionally biased region" description="Gly residues" evidence="10">
    <location>
        <begin position="332"/>
        <end position="363"/>
    </location>
</feature>
<protein>
    <recommendedName>
        <fullName evidence="2">histidine kinase</fullName>
        <ecNumber evidence="2">2.7.13.3</ecNumber>
    </recommendedName>
</protein>
<dbReference type="EMBL" id="BJMM01000011">
    <property type="protein sequence ID" value="GEB50284.1"/>
    <property type="molecule type" value="Genomic_DNA"/>
</dbReference>
<dbReference type="InterPro" id="IPR003594">
    <property type="entry name" value="HATPase_dom"/>
</dbReference>
<keyword evidence="11" id="KW-0812">Transmembrane</keyword>
<comment type="catalytic activity">
    <reaction evidence="1">
        <text>ATP + protein L-histidine = ADP + protein N-phospho-L-histidine.</text>
        <dbReference type="EC" id="2.7.13.3"/>
    </reaction>
</comment>
<dbReference type="InterPro" id="IPR011712">
    <property type="entry name" value="Sig_transdc_His_kin_sub3_dim/P"/>
</dbReference>